<evidence type="ECO:0000256" key="3">
    <source>
        <dbReference type="ARBA" id="ARBA00022827"/>
    </source>
</evidence>
<dbReference type="OMA" id="STNCWLQ"/>
<comment type="similarity">
    <text evidence="1">Belongs to the oxygen-dependent FAD-linked oxidoreductase family.</text>
</comment>
<name>A0A8H4CRZ7_COLGL</name>
<dbReference type="PANTHER" id="PTHR42973:SF54">
    <property type="entry name" value="FAD-BINDING PCMH-TYPE DOMAIN-CONTAINING PROTEIN"/>
    <property type="match status" value="1"/>
</dbReference>
<dbReference type="Gene3D" id="3.30.465.10">
    <property type="match status" value="1"/>
</dbReference>
<dbReference type="AlphaFoldDB" id="A0A8H4CRZ7"/>
<organism evidence="7 8">
    <name type="scientific">Colletotrichum gloeosporioides</name>
    <name type="common">Anthracnose fungus</name>
    <name type="synonym">Glomerella cingulata</name>
    <dbReference type="NCBI Taxonomy" id="474922"/>
    <lineage>
        <taxon>Eukaryota</taxon>
        <taxon>Fungi</taxon>
        <taxon>Dikarya</taxon>
        <taxon>Ascomycota</taxon>
        <taxon>Pezizomycotina</taxon>
        <taxon>Sordariomycetes</taxon>
        <taxon>Hypocreomycetidae</taxon>
        <taxon>Glomerellales</taxon>
        <taxon>Glomerellaceae</taxon>
        <taxon>Colletotrichum</taxon>
        <taxon>Colletotrichum gloeosporioides species complex</taxon>
    </lineage>
</organism>
<dbReference type="GeneID" id="69018373"/>
<proteinExistence type="inferred from homology"/>
<keyword evidence="4" id="KW-0560">Oxidoreductase</keyword>
<dbReference type="Gene3D" id="3.40.462.20">
    <property type="match status" value="1"/>
</dbReference>
<reference evidence="7" key="2">
    <citation type="submission" date="2020-03" db="EMBL/GenBank/DDBJ databases">
        <authorList>
            <person name="Fu F.-F."/>
            <person name="Chen J."/>
        </authorList>
    </citation>
    <scope>NUCLEOTIDE SEQUENCE</scope>
    <source>
        <strain evidence="7">Lc1</strain>
    </source>
</reference>
<reference evidence="7" key="1">
    <citation type="journal article" date="2020" name="Phytopathology">
        <title>Genome sequence and comparative analysis of Colletotrichum gloeosporioides isolated from Liriodendron leaves.</title>
        <authorList>
            <person name="Fu F.F."/>
            <person name="Hao Z."/>
            <person name="Wang P."/>
            <person name="Lu Y."/>
            <person name="Xue L.J."/>
            <person name="Wei G."/>
            <person name="Tian Y."/>
            <person name="Baishi H."/>
            <person name="Xu H."/>
            <person name="Shi J."/>
            <person name="Cheng T."/>
            <person name="Wang G."/>
            <person name="Yi Y."/>
            <person name="Chen J."/>
        </authorList>
    </citation>
    <scope>NUCLEOTIDE SEQUENCE</scope>
    <source>
        <strain evidence="7">Lc1</strain>
    </source>
</reference>
<dbReference type="EMBL" id="WVTB01000017">
    <property type="protein sequence ID" value="KAF3809051.1"/>
    <property type="molecule type" value="Genomic_DNA"/>
</dbReference>
<keyword evidence="7" id="KW-0503">Monooxygenase</keyword>
<comment type="caution">
    <text evidence="7">The sequence shown here is derived from an EMBL/GenBank/DDBJ whole genome shotgun (WGS) entry which is preliminary data.</text>
</comment>
<dbReference type="PANTHER" id="PTHR42973">
    <property type="entry name" value="BINDING OXIDOREDUCTASE, PUTATIVE (AFU_ORTHOLOGUE AFUA_1G17690)-RELATED"/>
    <property type="match status" value="1"/>
</dbReference>
<dbReference type="RefSeq" id="XP_045268210.1">
    <property type="nucleotide sequence ID" value="XM_045411152.1"/>
</dbReference>
<dbReference type="Proteomes" id="UP000613401">
    <property type="component" value="Unassembled WGS sequence"/>
</dbReference>
<evidence type="ECO:0000313" key="7">
    <source>
        <dbReference type="EMBL" id="KAF3809051.1"/>
    </source>
</evidence>
<feature type="domain" description="FAD-binding PCMH-type" evidence="6">
    <location>
        <begin position="98"/>
        <end position="270"/>
    </location>
</feature>
<dbReference type="InterPro" id="IPR050416">
    <property type="entry name" value="FAD-linked_Oxidoreductase"/>
</dbReference>
<dbReference type="GO" id="GO:0071949">
    <property type="term" value="F:FAD binding"/>
    <property type="evidence" value="ECO:0007669"/>
    <property type="project" value="InterPro"/>
</dbReference>
<protein>
    <submittedName>
        <fullName evidence="7">FAD-dependent monooxygenase yanF</fullName>
    </submittedName>
</protein>
<dbReference type="PROSITE" id="PS51387">
    <property type="entry name" value="FAD_PCMH"/>
    <property type="match status" value="1"/>
</dbReference>
<keyword evidence="3" id="KW-0274">FAD</keyword>
<dbReference type="InterPro" id="IPR016169">
    <property type="entry name" value="FAD-bd_PCMH_sub2"/>
</dbReference>
<evidence type="ECO:0000259" key="6">
    <source>
        <dbReference type="PROSITE" id="PS51387"/>
    </source>
</evidence>
<dbReference type="SUPFAM" id="SSF56176">
    <property type="entry name" value="FAD-binding/transporter-associated domain-like"/>
    <property type="match status" value="1"/>
</dbReference>
<dbReference type="InterPro" id="IPR036318">
    <property type="entry name" value="FAD-bd_PCMH-like_sf"/>
</dbReference>
<dbReference type="Pfam" id="PF01565">
    <property type="entry name" value="FAD_binding_4"/>
    <property type="match status" value="1"/>
</dbReference>
<evidence type="ECO:0000256" key="1">
    <source>
        <dbReference type="ARBA" id="ARBA00005466"/>
    </source>
</evidence>
<evidence type="ECO:0000256" key="2">
    <source>
        <dbReference type="ARBA" id="ARBA00022630"/>
    </source>
</evidence>
<keyword evidence="2" id="KW-0285">Flavoprotein</keyword>
<keyword evidence="5" id="KW-0732">Signal</keyword>
<accession>A0A8H4CRZ7</accession>
<evidence type="ECO:0000313" key="8">
    <source>
        <dbReference type="Proteomes" id="UP000613401"/>
    </source>
</evidence>
<feature type="chain" id="PRO_5034447651" evidence="5">
    <location>
        <begin position="23"/>
        <end position="529"/>
    </location>
</feature>
<feature type="signal peptide" evidence="5">
    <location>
        <begin position="1"/>
        <end position="22"/>
    </location>
</feature>
<dbReference type="InterPro" id="IPR016166">
    <property type="entry name" value="FAD-bd_PCMH"/>
</dbReference>
<dbReference type="GO" id="GO:0004497">
    <property type="term" value="F:monooxygenase activity"/>
    <property type="evidence" value="ECO:0007669"/>
    <property type="project" value="UniProtKB-KW"/>
</dbReference>
<dbReference type="InterPro" id="IPR012951">
    <property type="entry name" value="BBE"/>
</dbReference>
<dbReference type="Pfam" id="PF08031">
    <property type="entry name" value="BBE"/>
    <property type="match status" value="1"/>
</dbReference>
<keyword evidence="8" id="KW-1185">Reference proteome</keyword>
<gene>
    <name evidence="7" type="ORF">GCG54_00011247</name>
</gene>
<evidence type="ECO:0000256" key="4">
    <source>
        <dbReference type="ARBA" id="ARBA00023002"/>
    </source>
</evidence>
<evidence type="ECO:0000256" key="5">
    <source>
        <dbReference type="SAM" id="SignalP"/>
    </source>
</evidence>
<dbReference type="InterPro" id="IPR006094">
    <property type="entry name" value="Oxid_FAD_bind_N"/>
</dbReference>
<sequence>MKSLTIAAGAFCLLGTASTVAGAAAPVTRTTELADFARSLGVTDEDLQKFTEKYSPRNGSSSSVEGACLLAQYVLGEPQVDASIVDQTAVEVNWSQTCQIEPHCVIQPRDASDVSVSLRIVEFFGTKFAVRSGGHSPNPGWASIGQEGVLVDLQRLNGVTLSDDRAFASVGPGGRWGDVYSTLDADKVVVMGGRLPSVGVGGLMLGGGYFHVSEQFGLAADNVKNFEVVLANGTTIDANADLNQDLFWALKGGGPNFGVVTRYDLYTIPVYDVWGEILIYSVDQAEDVLRAFDEWQKDGASDFKSTIALTVSLDSITVGLVYSEPVARRPDAFSPFGNLTPLATALPPLNTTFAFVAQLLQSAFPTLPGRHDYRGYSSRIDTELTIDMYNFWREKAIAVREATGANQTFAIQHVGQHLIDQGVEKGGNPLNIPTGDQQWWTTIIDWEDEQDDEVVRSVSIETTKKWKELGQSRGSHLDFEYMNDASRDQNPLRSYGAANLDRLKSIAASYDPKQVFQTQQNGGFLVSRA</sequence>